<dbReference type="Pfam" id="PF00578">
    <property type="entry name" value="AhpC-TSA"/>
    <property type="match status" value="1"/>
</dbReference>
<dbReference type="Proteomes" id="UP000732105">
    <property type="component" value="Unassembled WGS sequence"/>
</dbReference>
<evidence type="ECO:0000259" key="2">
    <source>
        <dbReference type="PROSITE" id="PS51352"/>
    </source>
</evidence>
<gene>
    <name evidence="3" type="ORF">ELS83_19915</name>
</gene>
<dbReference type="PROSITE" id="PS51352">
    <property type="entry name" value="THIOREDOXIN_2"/>
    <property type="match status" value="1"/>
</dbReference>
<dbReference type="SUPFAM" id="SSF52833">
    <property type="entry name" value="Thioredoxin-like"/>
    <property type="match status" value="1"/>
</dbReference>
<keyword evidence="1" id="KW-0676">Redox-active center</keyword>
<evidence type="ECO:0000313" key="3">
    <source>
        <dbReference type="EMBL" id="NOU62071.1"/>
    </source>
</evidence>
<sequence>MRKLLFILSVCLAFVSCQDKPKTVHISGELKNFANEFMMNKYSPTGLLLKEGEKIKLDGQNRIDITFELDEPTYYRLGRNLLYLSPGDRVELFCDMNKPEAASFSGDAFEECEYLKSKPFPKGGSYLTQGGNMLKDNPTKKAIRERVAEKVKIRQKELAALENVSKKFRKMEEGRILFDAANSLMSYGFYAAYMARIPQEEMKKFADEATAFFKEDIDMYCANGGDADYLNVDTYLSVAERCIEILGEENVDQEVLDFGKAYSLSMQLGFNGPVASVLQEKNNCLEQIKTQAYLDAIKKAFAKYDLIMPGQMADDINMKNRAGEVVNLSDYKGKIVVIDVWATWCGPCKAESPYFEKLAEKYKDDSSLKFVSISIDSNVKVWEKYLAKHEKVSEQLICNRTEFEKYLLQGVPRFMIIGKKGEIIDVFAPAPSKPELEEIIVQQLG</sequence>
<dbReference type="CDD" id="cd02966">
    <property type="entry name" value="TlpA_like_family"/>
    <property type="match status" value="1"/>
</dbReference>
<organism evidence="3 4">
    <name type="scientific">Marinifilum caeruleilacunae</name>
    <dbReference type="NCBI Taxonomy" id="2499076"/>
    <lineage>
        <taxon>Bacteria</taxon>
        <taxon>Pseudomonadati</taxon>
        <taxon>Bacteroidota</taxon>
        <taxon>Bacteroidia</taxon>
        <taxon>Marinilabiliales</taxon>
        <taxon>Marinifilaceae</taxon>
    </lineage>
</organism>
<dbReference type="PROSITE" id="PS51257">
    <property type="entry name" value="PROKAR_LIPOPROTEIN"/>
    <property type="match status" value="1"/>
</dbReference>
<dbReference type="PANTHER" id="PTHR42852">
    <property type="entry name" value="THIOL:DISULFIDE INTERCHANGE PROTEIN DSBE"/>
    <property type="match status" value="1"/>
</dbReference>
<dbReference type="InterPro" id="IPR000866">
    <property type="entry name" value="AhpC/TSA"/>
</dbReference>
<dbReference type="PROSITE" id="PS00194">
    <property type="entry name" value="THIOREDOXIN_1"/>
    <property type="match status" value="1"/>
</dbReference>
<dbReference type="InterPro" id="IPR050553">
    <property type="entry name" value="Thioredoxin_ResA/DsbE_sf"/>
</dbReference>
<reference evidence="3 4" key="1">
    <citation type="submission" date="2018-12" db="EMBL/GenBank/DDBJ databases">
        <title>Marinifilum JC070 sp. nov., a marine bacterium isolated from Yongle Blue Hole in the South China Sea.</title>
        <authorList>
            <person name="Fu T."/>
        </authorList>
    </citation>
    <scope>NUCLEOTIDE SEQUENCE [LARGE SCALE GENOMIC DNA]</scope>
    <source>
        <strain evidence="3 4">JC070</strain>
    </source>
</reference>
<name>A0ABX1X1R3_9BACT</name>
<dbReference type="InterPro" id="IPR036249">
    <property type="entry name" value="Thioredoxin-like_sf"/>
</dbReference>
<keyword evidence="4" id="KW-1185">Reference proteome</keyword>
<dbReference type="EMBL" id="RZNH01000051">
    <property type="protein sequence ID" value="NOU62071.1"/>
    <property type="molecule type" value="Genomic_DNA"/>
</dbReference>
<accession>A0ABX1X1R3</accession>
<dbReference type="InterPro" id="IPR013766">
    <property type="entry name" value="Thioredoxin_domain"/>
</dbReference>
<dbReference type="RefSeq" id="WP_171597332.1">
    <property type="nucleotide sequence ID" value="NZ_RZNH01000051.1"/>
</dbReference>
<dbReference type="PANTHER" id="PTHR42852:SF13">
    <property type="entry name" value="PROTEIN DIPZ"/>
    <property type="match status" value="1"/>
</dbReference>
<proteinExistence type="predicted"/>
<evidence type="ECO:0000313" key="4">
    <source>
        <dbReference type="Proteomes" id="UP000732105"/>
    </source>
</evidence>
<comment type="caution">
    <text evidence="3">The sequence shown here is derived from an EMBL/GenBank/DDBJ whole genome shotgun (WGS) entry which is preliminary data.</text>
</comment>
<dbReference type="InterPro" id="IPR017937">
    <property type="entry name" value="Thioredoxin_CS"/>
</dbReference>
<dbReference type="Gene3D" id="3.40.30.10">
    <property type="entry name" value="Glutaredoxin"/>
    <property type="match status" value="1"/>
</dbReference>
<protein>
    <submittedName>
        <fullName evidence="3">TlpA family protein disulfide reductase</fullName>
    </submittedName>
</protein>
<feature type="domain" description="Thioredoxin" evidence="2">
    <location>
        <begin position="307"/>
        <end position="445"/>
    </location>
</feature>
<evidence type="ECO:0000256" key="1">
    <source>
        <dbReference type="ARBA" id="ARBA00023284"/>
    </source>
</evidence>